<dbReference type="InterPro" id="IPR002502">
    <property type="entry name" value="Amidase_domain"/>
</dbReference>
<dbReference type="CDD" id="cd06583">
    <property type="entry name" value="PGRP"/>
    <property type="match status" value="1"/>
</dbReference>
<evidence type="ECO:0000259" key="8">
    <source>
        <dbReference type="SMART" id="SM00644"/>
    </source>
</evidence>
<dbReference type="GO" id="GO:0008745">
    <property type="term" value="F:N-acetylmuramoyl-L-alanine amidase activity"/>
    <property type="evidence" value="ECO:0007669"/>
    <property type="project" value="UniProtKB-EC"/>
</dbReference>
<dbReference type="EC" id="3.5.1.28" evidence="3"/>
<dbReference type="GO" id="GO:0071555">
    <property type="term" value="P:cell wall organization"/>
    <property type="evidence" value="ECO:0007669"/>
    <property type="project" value="UniProtKB-KW"/>
</dbReference>
<gene>
    <name evidence="9" type="ORF">SAMN05660472_01811</name>
</gene>
<evidence type="ECO:0000256" key="2">
    <source>
        <dbReference type="ARBA" id="ARBA00007553"/>
    </source>
</evidence>
<evidence type="ECO:0000313" key="10">
    <source>
        <dbReference type="Proteomes" id="UP000198718"/>
    </source>
</evidence>
<dbReference type="STRING" id="393762.SAMN05660472_01811"/>
<organism evidence="9 10">
    <name type="scientific">Natronincola ferrireducens</name>
    <dbReference type="NCBI Taxonomy" id="393762"/>
    <lineage>
        <taxon>Bacteria</taxon>
        <taxon>Bacillati</taxon>
        <taxon>Bacillota</taxon>
        <taxon>Clostridia</taxon>
        <taxon>Peptostreptococcales</taxon>
        <taxon>Natronincolaceae</taxon>
        <taxon>Natronincola</taxon>
    </lineage>
</organism>
<evidence type="ECO:0000256" key="4">
    <source>
        <dbReference type="ARBA" id="ARBA00022801"/>
    </source>
</evidence>
<evidence type="ECO:0000256" key="6">
    <source>
        <dbReference type="ARBA" id="ARBA00023287"/>
    </source>
</evidence>
<reference evidence="9 10" key="1">
    <citation type="submission" date="2016-10" db="EMBL/GenBank/DDBJ databases">
        <authorList>
            <person name="de Groot N.N."/>
        </authorList>
    </citation>
    <scope>NUCLEOTIDE SEQUENCE [LARGE SCALE GENOMIC DNA]</scope>
    <source>
        <strain evidence="9 10">DSM 18346</strain>
    </source>
</reference>
<dbReference type="PANTHER" id="PTHR30417">
    <property type="entry name" value="N-ACETYLMURAMOYL-L-ALANINE AMIDASE AMID"/>
    <property type="match status" value="1"/>
</dbReference>
<dbReference type="Gene3D" id="3.40.80.10">
    <property type="entry name" value="Peptidoglycan recognition protein-like"/>
    <property type="match status" value="1"/>
</dbReference>
<dbReference type="OrthoDB" id="9794294at2"/>
<dbReference type="SMART" id="SM00644">
    <property type="entry name" value="Ami_2"/>
    <property type="match status" value="1"/>
</dbReference>
<dbReference type="Proteomes" id="UP000198718">
    <property type="component" value="Unassembled WGS sequence"/>
</dbReference>
<comment type="similarity">
    <text evidence="2">Belongs to the N-acetylmuramoyl-L-alanine amidase 2 family.</text>
</comment>
<dbReference type="GO" id="GO:0009253">
    <property type="term" value="P:peptidoglycan catabolic process"/>
    <property type="evidence" value="ECO:0007669"/>
    <property type="project" value="InterPro"/>
</dbReference>
<name>A0A1G9E269_9FIRM</name>
<accession>A0A1G9E269</accession>
<dbReference type="GO" id="GO:0009254">
    <property type="term" value="P:peptidoglycan turnover"/>
    <property type="evidence" value="ECO:0007669"/>
    <property type="project" value="TreeGrafter"/>
</dbReference>
<comment type="catalytic activity">
    <reaction evidence="1">
        <text>Hydrolyzes the link between N-acetylmuramoyl residues and L-amino acid residues in certain cell-wall glycopeptides.</text>
        <dbReference type="EC" id="3.5.1.28"/>
    </reaction>
</comment>
<dbReference type="SUPFAM" id="SSF55846">
    <property type="entry name" value="N-acetylmuramoyl-L-alanine amidase-like"/>
    <property type="match status" value="1"/>
</dbReference>
<keyword evidence="7" id="KW-0961">Cell wall biogenesis/degradation</keyword>
<feature type="domain" description="N-acetylmuramoyl-L-alanine amidase" evidence="8">
    <location>
        <begin position="15"/>
        <end position="147"/>
    </location>
</feature>
<dbReference type="EMBL" id="FNFP01000003">
    <property type="protein sequence ID" value="SDK70177.1"/>
    <property type="molecule type" value="Genomic_DNA"/>
</dbReference>
<dbReference type="InterPro" id="IPR051206">
    <property type="entry name" value="NAMLAA_amidase_2"/>
</dbReference>
<evidence type="ECO:0000256" key="7">
    <source>
        <dbReference type="ARBA" id="ARBA00023316"/>
    </source>
</evidence>
<evidence type="ECO:0000256" key="1">
    <source>
        <dbReference type="ARBA" id="ARBA00001561"/>
    </source>
</evidence>
<evidence type="ECO:0000256" key="5">
    <source>
        <dbReference type="ARBA" id="ARBA00022969"/>
    </source>
</evidence>
<keyword evidence="10" id="KW-1185">Reference proteome</keyword>
<evidence type="ECO:0000256" key="3">
    <source>
        <dbReference type="ARBA" id="ARBA00011901"/>
    </source>
</evidence>
<dbReference type="AlphaFoldDB" id="A0A1G9E269"/>
<dbReference type="PANTHER" id="PTHR30417:SF11">
    <property type="entry name" value="N-ACETYLMURAMOYL-L-ALANINE AMIDASE XLYA"/>
    <property type="match status" value="1"/>
</dbReference>
<evidence type="ECO:0000313" key="9">
    <source>
        <dbReference type="EMBL" id="SDK70177.1"/>
    </source>
</evidence>
<dbReference type="Pfam" id="PF01510">
    <property type="entry name" value="Amidase_2"/>
    <property type="match status" value="1"/>
</dbReference>
<proteinExistence type="inferred from homology"/>
<dbReference type="GO" id="GO:0030435">
    <property type="term" value="P:sporulation resulting in formation of a cellular spore"/>
    <property type="evidence" value="ECO:0007669"/>
    <property type="project" value="UniProtKB-KW"/>
</dbReference>
<sequence>MIGIIPKLKVDYVPVDSPNRPGTSSDIQWITVHNTANPNSTAQNERDYVAWRPDKASFHYAVDDKEAIAIIPEEEIAWHTGTAEGNRTSIGIEICESGDQEKTYKHAVGFIAKLLNDRNWGADRLRTHKSWSGKECPRRLLSTWDKFLKDVEMTLNNLRKDIELDTKDKWKLEGIEYLAEKGLLNDLKGWTEKINDPMPVWGVTLLLKNVHQDLMKKLKGE</sequence>
<protein>
    <recommendedName>
        <fullName evidence="3">N-acetylmuramoyl-L-alanine amidase</fullName>
        <ecNumber evidence="3">3.5.1.28</ecNumber>
    </recommendedName>
</protein>
<keyword evidence="6" id="KW-0178">Competence</keyword>
<keyword evidence="5" id="KW-0749">Sporulation</keyword>
<dbReference type="RefSeq" id="WP_090553381.1">
    <property type="nucleotide sequence ID" value="NZ_FNFP01000003.1"/>
</dbReference>
<dbReference type="InterPro" id="IPR036505">
    <property type="entry name" value="Amidase/PGRP_sf"/>
</dbReference>
<dbReference type="GO" id="GO:0030420">
    <property type="term" value="P:establishment of competence for transformation"/>
    <property type="evidence" value="ECO:0007669"/>
    <property type="project" value="UniProtKB-KW"/>
</dbReference>
<keyword evidence="4" id="KW-0378">Hydrolase</keyword>